<dbReference type="AlphaFoldDB" id="A0A0A8Z9X1"/>
<dbReference type="EMBL" id="GBRH01264360">
    <property type="protein sequence ID" value="JAD33535.1"/>
    <property type="molecule type" value="Transcribed_RNA"/>
</dbReference>
<proteinExistence type="predicted"/>
<accession>A0A0A8Z9X1</accession>
<reference evidence="1" key="2">
    <citation type="journal article" date="2015" name="Data Brief">
        <title>Shoot transcriptome of the giant reed, Arundo donax.</title>
        <authorList>
            <person name="Barrero R.A."/>
            <person name="Guerrero F.D."/>
            <person name="Moolhuijzen P."/>
            <person name="Goolsby J.A."/>
            <person name="Tidwell J."/>
            <person name="Bellgard S.E."/>
            <person name="Bellgard M.I."/>
        </authorList>
    </citation>
    <scope>NUCLEOTIDE SEQUENCE</scope>
    <source>
        <tissue evidence="1">Shoot tissue taken approximately 20 cm above the soil surface</tissue>
    </source>
</reference>
<protein>
    <submittedName>
        <fullName evidence="1">Uncharacterized protein</fullName>
    </submittedName>
</protein>
<reference evidence="1" key="1">
    <citation type="submission" date="2014-09" db="EMBL/GenBank/DDBJ databases">
        <authorList>
            <person name="Magalhaes I.L.F."/>
            <person name="Oliveira U."/>
            <person name="Santos F.R."/>
            <person name="Vidigal T.H.D.A."/>
            <person name="Brescovit A.D."/>
            <person name="Santos A.J."/>
        </authorList>
    </citation>
    <scope>NUCLEOTIDE SEQUENCE</scope>
    <source>
        <tissue evidence="1">Shoot tissue taken approximately 20 cm above the soil surface</tissue>
    </source>
</reference>
<name>A0A0A8Z9X1_ARUDO</name>
<organism evidence="1">
    <name type="scientific">Arundo donax</name>
    <name type="common">Giant reed</name>
    <name type="synonym">Donax arundinaceus</name>
    <dbReference type="NCBI Taxonomy" id="35708"/>
    <lineage>
        <taxon>Eukaryota</taxon>
        <taxon>Viridiplantae</taxon>
        <taxon>Streptophyta</taxon>
        <taxon>Embryophyta</taxon>
        <taxon>Tracheophyta</taxon>
        <taxon>Spermatophyta</taxon>
        <taxon>Magnoliopsida</taxon>
        <taxon>Liliopsida</taxon>
        <taxon>Poales</taxon>
        <taxon>Poaceae</taxon>
        <taxon>PACMAD clade</taxon>
        <taxon>Arundinoideae</taxon>
        <taxon>Arundineae</taxon>
        <taxon>Arundo</taxon>
    </lineage>
</organism>
<sequence>MSETSSAAYVSKSRGISTTFSFLYSIA</sequence>
<evidence type="ECO:0000313" key="1">
    <source>
        <dbReference type="EMBL" id="JAD33535.1"/>
    </source>
</evidence>